<gene>
    <name evidence="4" type="ORF">BDV96DRAFT_693284</name>
</gene>
<keyword evidence="2" id="KW-1133">Transmembrane helix</keyword>
<keyword evidence="2" id="KW-0472">Membrane</keyword>
<protein>
    <recommendedName>
        <fullName evidence="6">WSC domain-containing protein</fullName>
    </recommendedName>
</protein>
<reference evidence="4" key="1">
    <citation type="journal article" date="2020" name="Stud. Mycol.">
        <title>101 Dothideomycetes genomes: a test case for predicting lifestyles and emergence of pathogens.</title>
        <authorList>
            <person name="Haridas S."/>
            <person name="Albert R."/>
            <person name="Binder M."/>
            <person name="Bloem J."/>
            <person name="Labutti K."/>
            <person name="Salamov A."/>
            <person name="Andreopoulos B."/>
            <person name="Baker S."/>
            <person name="Barry K."/>
            <person name="Bills G."/>
            <person name="Bluhm B."/>
            <person name="Cannon C."/>
            <person name="Castanera R."/>
            <person name="Culley D."/>
            <person name="Daum C."/>
            <person name="Ezra D."/>
            <person name="Gonzalez J."/>
            <person name="Henrissat B."/>
            <person name="Kuo A."/>
            <person name="Liang C."/>
            <person name="Lipzen A."/>
            <person name="Lutzoni F."/>
            <person name="Magnuson J."/>
            <person name="Mondo S."/>
            <person name="Nolan M."/>
            <person name="Ohm R."/>
            <person name="Pangilinan J."/>
            <person name="Park H.-J."/>
            <person name="Ramirez L."/>
            <person name="Alfaro M."/>
            <person name="Sun H."/>
            <person name="Tritt A."/>
            <person name="Yoshinaga Y."/>
            <person name="Zwiers L.-H."/>
            <person name="Turgeon B."/>
            <person name="Goodwin S."/>
            <person name="Spatafora J."/>
            <person name="Crous P."/>
            <person name="Grigoriev I."/>
        </authorList>
    </citation>
    <scope>NUCLEOTIDE SEQUENCE</scope>
    <source>
        <strain evidence="4">CBS 627.86</strain>
    </source>
</reference>
<evidence type="ECO:0000313" key="5">
    <source>
        <dbReference type="Proteomes" id="UP000799770"/>
    </source>
</evidence>
<evidence type="ECO:0000313" key="4">
    <source>
        <dbReference type="EMBL" id="KAF2107515.1"/>
    </source>
</evidence>
<dbReference type="PANTHER" id="PTHR16861:SF4">
    <property type="entry name" value="SH3 DOMAIN PROTEIN (AFU_ORTHOLOGUE AFUA_1G13610)"/>
    <property type="match status" value="1"/>
</dbReference>
<evidence type="ECO:0000256" key="2">
    <source>
        <dbReference type="SAM" id="Phobius"/>
    </source>
</evidence>
<evidence type="ECO:0008006" key="6">
    <source>
        <dbReference type="Google" id="ProtNLM"/>
    </source>
</evidence>
<keyword evidence="2" id="KW-0812">Transmembrane</keyword>
<accession>A0A6A5YKB4</accession>
<feature type="transmembrane region" description="Helical" evidence="2">
    <location>
        <begin position="256"/>
        <end position="279"/>
    </location>
</feature>
<evidence type="ECO:0000256" key="3">
    <source>
        <dbReference type="SAM" id="SignalP"/>
    </source>
</evidence>
<keyword evidence="5" id="KW-1185">Reference proteome</keyword>
<feature type="chain" id="PRO_5025553493" description="WSC domain-containing protein" evidence="3">
    <location>
        <begin position="27"/>
        <end position="345"/>
    </location>
</feature>
<keyword evidence="3" id="KW-0732">Signal</keyword>
<feature type="compositionally biased region" description="Low complexity" evidence="1">
    <location>
        <begin position="237"/>
        <end position="250"/>
    </location>
</feature>
<name>A0A6A5YKB4_9PLEO</name>
<feature type="compositionally biased region" description="Polar residues" evidence="1">
    <location>
        <begin position="227"/>
        <end position="236"/>
    </location>
</feature>
<organism evidence="4 5">
    <name type="scientific">Lophiotrema nucula</name>
    <dbReference type="NCBI Taxonomy" id="690887"/>
    <lineage>
        <taxon>Eukaryota</taxon>
        <taxon>Fungi</taxon>
        <taxon>Dikarya</taxon>
        <taxon>Ascomycota</taxon>
        <taxon>Pezizomycotina</taxon>
        <taxon>Dothideomycetes</taxon>
        <taxon>Pleosporomycetidae</taxon>
        <taxon>Pleosporales</taxon>
        <taxon>Lophiotremataceae</taxon>
        <taxon>Lophiotrema</taxon>
    </lineage>
</organism>
<dbReference type="PANTHER" id="PTHR16861">
    <property type="entry name" value="GLYCOPROTEIN 38"/>
    <property type="match status" value="1"/>
</dbReference>
<sequence length="345" mass="36583">MAKQASSAIFSLVLTLLSASIRLILAVEVTPDSPCSNFCINRPGLNVSDYASSQTFSGDLSCLDSDYMGENSTAIGRKFRSCVSCEQTSNTVDVNASNENDVYWFLFNLKSTIGWCVNGFFETEQNPNVTLANTECSSSCDGISKAILDQLRHTNQTLQYNYCEADNAGFLSGVDECKACLNGVENLRIMGNFLDALVAACHQRPALGATISLATNVFSTTLPTQSSVSTATSEPASTNSNSMSSSDSPTSMPGSVIGGIVVGAIAGLVLIVLLIFIVLRRRRRSVLPKAYEVCGENLDSPRAAVHSKQDRSKGFAISAPMELGAEKAPAELDGGSARGPKVRVG</sequence>
<dbReference type="Proteomes" id="UP000799770">
    <property type="component" value="Unassembled WGS sequence"/>
</dbReference>
<dbReference type="EMBL" id="ML977353">
    <property type="protein sequence ID" value="KAF2107515.1"/>
    <property type="molecule type" value="Genomic_DNA"/>
</dbReference>
<feature type="signal peptide" evidence="3">
    <location>
        <begin position="1"/>
        <end position="26"/>
    </location>
</feature>
<feature type="region of interest" description="Disordered" evidence="1">
    <location>
        <begin position="326"/>
        <end position="345"/>
    </location>
</feature>
<feature type="region of interest" description="Disordered" evidence="1">
    <location>
        <begin position="227"/>
        <end position="250"/>
    </location>
</feature>
<dbReference type="OrthoDB" id="5426678at2759"/>
<dbReference type="AlphaFoldDB" id="A0A6A5YKB4"/>
<proteinExistence type="predicted"/>
<evidence type="ECO:0000256" key="1">
    <source>
        <dbReference type="SAM" id="MobiDB-lite"/>
    </source>
</evidence>